<comment type="subcellular location">
    <subcellularLocation>
        <location evidence="1">Membrane</location>
        <topology evidence="1">Multi-pass membrane protein</topology>
    </subcellularLocation>
    <subcellularLocation>
        <location evidence="14">Postsynaptic cell membrane</location>
    </subcellularLocation>
</comment>
<keyword evidence="4 16" id="KW-0812">Transmembrane</keyword>
<dbReference type="SMART" id="SM00918">
    <property type="entry name" value="Lig_chan-Glu_bd"/>
    <property type="match status" value="1"/>
</dbReference>
<dbReference type="FunFam" id="1.10.287.70:FF:000134">
    <property type="entry name" value="Glutamate receptor, ionotropic kainate"/>
    <property type="match status" value="1"/>
</dbReference>
<feature type="region of interest" description="Disordered" evidence="15">
    <location>
        <begin position="531"/>
        <end position="555"/>
    </location>
</feature>
<evidence type="ECO:0000256" key="7">
    <source>
        <dbReference type="ARBA" id="ARBA00023065"/>
    </source>
</evidence>
<evidence type="ECO:0000256" key="2">
    <source>
        <dbReference type="ARBA" id="ARBA00008685"/>
    </source>
</evidence>
<dbReference type="InterPro" id="IPR019594">
    <property type="entry name" value="Glu/Gly-bd"/>
</dbReference>
<proteinExistence type="inferred from homology"/>
<dbReference type="InterPro" id="IPR001320">
    <property type="entry name" value="Iontro_rcpt_C"/>
</dbReference>
<dbReference type="EMBL" id="OE180212">
    <property type="protein sequence ID" value="CAD7570804.1"/>
    <property type="molecule type" value="Genomic_DNA"/>
</dbReference>
<keyword evidence="10" id="KW-0325">Glycoprotein</keyword>
<dbReference type="SUPFAM" id="SSF53822">
    <property type="entry name" value="Periplasmic binding protein-like I"/>
    <property type="match status" value="1"/>
</dbReference>
<evidence type="ECO:0000256" key="16">
    <source>
        <dbReference type="SAM" id="Phobius"/>
    </source>
</evidence>
<dbReference type="Gene3D" id="1.10.287.70">
    <property type="match status" value="2"/>
</dbReference>
<dbReference type="InterPro" id="IPR015683">
    <property type="entry name" value="Ionotropic_Glu_rcpt"/>
</dbReference>
<keyword evidence="3" id="KW-0813">Transport</keyword>
<dbReference type="PANTHER" id="PTHR18966">
    <property type="entry name" value="IONOTROPIC GLUTAMATE RECEPTOR"/>
    <property type="match status" value="1"/>
</dbReference>
<dbReference type="Gene3D" id="3.40.50.2300">
    <property type="match status" value="2"/>
</dbReference>
<dbReference type="Pfam" id="PF00060">
    <property type="entry name" value="Lig_chan"/>
    <property type="match status" value="1"/>
</dbReference>
<comment type="similarity">
    <text evidence="2">Belongs to the glutamate-gated ion channel (TC 1.A.10.1) family.</text>
</comment>
<evidence type="ECO:0000256" key="4">
    <source>
        <dbReference type="ARBA" id="ARBA00022692"/>
    </source>
</evidence>
<name>A0A7R9J1B4_TIMCA</name>
<evidence type="ECO:0000256" key="8">
    <source>
        <dbReference type="ARBA" id="ARBA00023136"/>
    </source>
</evidence>
<keyword evidence="12" id="KW-1071">Ligand-gated ion channel</keyword>
<dbReference type="GO" id="GO:0045211">
    <property type="term" value="C:postsynaptic membrane"/>
    <property type="evidence" value="ECO:0007669"/>
    <property type="project" value="UniProtKB-SubCell"/>
</dbReference>
<gene>
    <name evidence="18" type="ORF">TCMB3V08_LOCUS3493</name>
</gene>
<evidence type="ECO:0000256" key="14">
    <source>
        <dbReference type="ARBA" id="ARBA00034100"/>
    </source>
</evidence>
<feature type="transmembrane region" description="Helical" evidence="16">
    <location>
        <begin position="401"/>
        <end position="424"/>
    </location>
</feature>
<feature type="domain" description="Ionotropic glutamate receptor L-glutamate and glycine-binding" evidence="17">
    <location>
        <begin position="293"/>
        <end position="343"/>
    </location>
</feature>
<organism evidence="18">
    <name type="scientific">Timema californicum</name>
    <name type="common">California timema</name>
    <name type="synonym">Walking stick</name>
    <dbReference type="NCBI Taxonomy" id="61474"/>
    <lineage>
        <taxon>Eukaryota</taxon>
        <taxon>Metazoa</taxon>
        <taxon>Ecdysozoa</taxon>
        <taxon>Arthropoda</taxon>
        <taxon>Hexapoda</taxon>
        <taxon>Insecta</taxon>
        <taxon>Pterygota</taxon>
        <taxon>Neoptera</taxon>
        <taxon>Polyneoptera</taxon>
        <taxon>Phasmatodea</taxon>
        <taxon>Timematodea</taxon>
        <taxon>Timematoidea</taxon>
        <taxon>Timematidae</taxon>
        <taxon>Timema</taxon>
    </lineage>
</organism>
<protein>
    <submittedName>
        <fullName evidence="18">(California timema) hypothetical protein</fullName>
    </submittedName>
</protein>
<keyword evidence="8 16" id="KW-0472">Membrane</keyword>
<keyword evidence="9" id="KW-0675">Receptor</keyword>
<evidence type="ECO:0000313" key="18">
    <source>
        <dbReference type="EMBL" id="CAD7570804.1"/>
    </source>
</evidence>
<sequence length="555" mass="62431">MYNFTETHIIIDCDTNNVISLLQQAKEVGMMGDYQGYFITSLDAHTLDWSEFLHHQTNLTFLRMVDPSRAQVQNAIQDWGYNEKRYGRVLDLRPETVRVSTTRRGTDCIGPPFSPGKYDIEEVRSCIGPPSSDSPGRYDEKRYGRVLDLRPVTFQTEAALMYDAVQVFAKALHEVDLAENVMVPSLSCDSEEPWDYGPTIIDYMKQASHEDGFSPTILEFPGMTGMVRFDEEGRRTDLTLHVVEVYRDGVTKTAVWDSINGLSLVWSYNDTLAEVQRNVQDKIFIVASIIGEPYLTYTKPLGEYTGNDRFEGYSKDLIEAIADNLKFKGYQLILARDGKNGVSLFHLSTMLFVGVPCSVPCVERLFHLGSRIDVRISILFSQLPKEPPNVFSFLKPFSFDVWLFMATAYLGVSIILFVLCRMTPYEWDNPHPCDPDPEELENSFNMLNCLWFSIGSLMAAGCDILPKMSPFEWKTTQPNKGQPQVLENNQTFHNCVWHNMGSLMQQGSDIAPHGRAGLTLTPSGRAGLTMTPSGQSGLTMPLSHRSGHTMAPGAV</sequence>
<evidence type="ECO:0000256" key="15">
    <source>
        <dbReference type="SAM" id="MobiDB-lite"/>
    </source>
</evidence>
<accession>A0A7R9J1B4</accession>
<evidence type="ECO:0000256" key="9">
    <source>
        <dbReference type="ARBA" id="ARBA00023170"/>
    </source>
</evidence>
<evidence type="ECO:0000256" key="12">
    <source>
        <dbReference type="ARBA" id="ARBA00023286"/>
    </source>
</evidence>
<keyword evidence="5 16" id="KW-1133">Transmembrane helix</keyword>
<evidence type="ECO:0000256" key="11">
    <source>
        <dbReference type="ARBA" id="ARBA00023257"/>
    </source>
</evidence>
<evidence type="ECO:0000256" key="3">
    <source>
        <dbReference type="ARBA" id="ARBA00022448"/>
    </source>
</evidence>
<evidence type="ECO:0000256" key="10">
    <source>
        <dbReference type="ARBA" id="ARBA00023180"/>
    </source>
</evidence>
<evidence type="ECO:0000256" key="6">
    <source>
        <dbReference type="ARBA" id="ARBA00023018"/>
    </source>
</evidence>
<evidence type="ECO:0000256" key="13">
    <source>
        <dbReference type="ARBA" id="ARBA00023303"/>
    </source>
</evidence>
<dbReference type="GO" id="GO:0015276">
    <property type="term" value="F:ligand-gated monoatomic ion channel activity"/>
    <property type="evidence" value="ECO:0007669"/>
    <property type="project" value="InterPro"/>
</dbReference>
<keyword evidence="7" id="KW-0406">Ion transport</keyword>
<keyword evidence="6" id="KW-0770">Synapse</keyword>
<reference evidence="18" key="1">
    <citation type="submission" date="2020-11" db="EMBL/GenBank/DDBJ databases">
        <authorList>
            <person name="Tran Van P."/>
        </authorList>
    </citation>
    <scope>NUCLEOTIDE SEQUENCE</scope>
</reference>
<keyword evidence="13" id="KW-0407">Ion channel</keyword>
<evidence type="ECO:0000256" key="5">
    <source>
        <dbReference type="ARBA" id="ARBA00022989"/>
    </source>
</evidence>
<dbReference type="Pfam" id="PF10613">
    <property type="entry name" value="Lig_chan-Glu_bd"/>
    <property type="match status" value="1"/>
</dbReference>
<dbReference type="InterPro" id="IPR001828">
    <property type="entry name" value="ANF_lig-bd_rcpt"/>
</dbReference>
<dbReference type="Pfam" id="PF01094">
    <property type="entry name" value="ANF_receptor"/>
    <property type="match status" value="1"/>
</dbReference>
<dbReference type="Gene3D" id="3.40.190.10">
    <property type="entry name" value="Periplasmic binding protein-like II"/>
    <property type="match status" value="1"/>
</dbReference>
<dbReference type="InterPro" id="IPR028082">
    <property type="entry name" value="Peripla_BP_I"/>
</dbReference>
<dbReference type="AlphaFoldDB" id="A0A7R9J1B4"/>
<evidence type="ECO:0000259" key="17">
    <source>
        <dbReference type="SMART" id="SM00918"/>
    </source>
</evidence>
<evidence type="ECO:0000256" key="1">
    <source>
        <dbReference type="ARBA" id="ARBA00004141"/>
    </source>
</evidence>
<keyword evidence="11" id="KW-0628">Postsynaptic cell membrane</keyword>